<dbReference type="PANTHER" id="PTHR31270">
    <property type="entry name" value="GLUTAMINYL-PEPTIDE CYCLOTRANSFERASE"/>
    <property type="match status" value="1"/>
</dbReference>
<dbReference type="PROSITE" id="PS51257">
    <property type="entry name" value="PROKAR_LIPOPROTEIN"/>
    <property type="match status" value="1"/>
</dbReference>
<dbReference type="AlphaFoldDB" id="C1ATL7"/>
<dbReference type="GO" id="GO:0016603">
    <property type="term" value="F:glutaminyl-peptide cyclotransferase activity"/>
    <property type="evidence" value="ECO:0007669"/>
    <property type="project" value="UniProtKB-EC"/>
</dbReference>
<protein>
    <submittedName>
        <fullName evidence="2">Putative glutamine cyclotransferase</fullName>
        <ecNumber evidence="2">2.3.2.5</ecNumber>
    </submittedName>
</protein>
<dbReference type="STRING" id="632772.ROP_50340"/>
<evidence type="ECO:0000313" key="2">
    <source>
        <dbReference type="EMBL" id="BAH53281.1"/>
    </source>
</evidence>
<dbReference type="Pfam" id="PF05096">
    <property type="entry name" value="Glu_cyclase_2"/>
    <property type="match status" value="1"/>
</dbReference>
<dbReference type="Proteomes" id="UP000002212">
    <property type="component" value="Chromosome"/>
</dbReference>
<evidence type="ECO:0000313" key="3">
    <source>
        <dbReference type="Proteomes" id="UP000002212"/>
    </source>
</evidence>
<proteinExistence type="predicted"/>
<keyword evidence="2" id="KW-0012">Acyltransferase</keyword>
<feature type="signal peptide" evidence="1">
    <location>
        <begin position="1"/>
        <end position="25"/>
    </location>
</feature>
<dbReference type="PANTHER" id="PTHR31270:SF1">
    <property type="entry name" value="GLUTAMINYL-PEPTIDE CYCLOTRANSFERASE"/>
    <property type="match status" value="1"/>
</dbReference>
<dbReference type="EMBL" id="AP011115">
    <property type="protein sequence ID" value="BAH53281.1"/>
    <property type="molecule type" value="Genomic_DNA"/>
</dbReference>
<dbReference type="OrthoDB" id="9783700at2"/>
<dbReference type="InterPro" id="IPR007788">
    <property type="entry name" value="QCT"/>
</dbReference>
<dbReference type="HOGENOM" id="CLU_060272_2_2_11"/>
<accession>C1ATL7</accession>
<dbReference type="RefSeq" id="WP_015888789.1">
    <property type="nucleotide sequence ID" value="NC_012522.1"/>
</dbReference>
<gene>
    <name evidence="2" type="ordered locus">ROP_50340</name>
</gene>
<dbReference type="EC" id="2.3.2.5" evidence="2"/>
<dbReference type="InterPro" id="IPR011044">
    <property type="entry name" value="Quino_amine_DH_bsu"/>
</dbReference>
<dbReference type="KEGG" id="rop:ROP_50340"/>
<feature type="chain" id="PRO_5002904758" evidence="1">
    <location>
        <begin position="26"/>
        <end position="269"/>
    </location>
</feature>
<reference evidence="2 3" key="1">
    <citation type="submission" date="2009-03" db="EMBL/GenBank/DDBJ databases">
        <title>Comparison of the complete genome sequences of Rhodococcus erythropolis PR4 and Rhodococcus opacus B4.</title>
        <authorList>
            <person name="Takarada H."/>
            <person name="Sekine M."/>
            <person name="Hosoyama A."/>
            <person name="Yamada R."/>
            <person name="Fujisawa T."/>
            <person name="Omata S."/>
            <person name="Shimizu A."/>
            <person name="Tsukatani N."/>
            <person name="Tanikawa S."/>
            <person name="Fujita N."/>
            <person name="Harayama S."/>
        </authorList>
    </citation>
    <scope>NUCLEOTIDE SEQUENCE [LARGE SCALE GENOMIC DNA]</scope>
    <source>
        <strain evidence="2 3">B4</strain>
    </source>
</reference>
<name>C1ATL7_RHOOB</name>
<evidence type="ECO:0000256" key="1">
    <source>
        <dbReference type="SAM" id="SignalP"/>
    </source>
</evidence>
<sequence>MTGRRHLVPALLAVALLSVAWMVTACSPQSPVAAGAPRADLHTEIVRTVGHDPNAFTQGLEIDGTELLEGTGRPGESWVQATDLDSGAVRVRAELPSPLFGEGITVSGDTIWQLTWRDGVAVVRDRATLAEQRRVPFDGEGWGICALPGALVTSDGSPTLTFRDPVTFEPRRSVQVVQDGNPVSRLNELECADDGAIYANVWTTDTLVRIDPSDGRVTADIDASAVRDALPPGPRDVDVLNGIAQIPGTDRFLVTGKYWPAMFEVRFVP</sequence>
<organism evidence="2 3">
    <name type="scientific">Rhodococcus opacus (strain B4)</name>
    <dbReference type="NCBI Taxonomy" id="632772"/>
    <lineage>
        <taxon>Bacteria</taxon>
        <taxon>Bacillati</taxon>
        <taxon>Actinomycetota</taxon>
        <taxon>Actinomycetes</taxon>
        <taxon>Mycobacteriales</taxon>
        <taxon>Nocardiaceae</taxon>
        <taxon>Rhodococcus</taxon>
    </lineage>
</organism>
<dbReference type="PATRIC" id="fig|632772.20.peg.5259"/>
<keyword evidence="1" id="KW-0732">Signal</keyword>
<keyword evidence="2" id="KW-0808">Transferase</keyword>
<dbReference type="SUPFAM" id="SSF50969">
    <property type="entry name" value="YVTN repeat-like/Quinoprotein amine dehydrogenase"/>
    <property type="match status" value="1"/>
</dbReference>